<protein>
    <submittedName>
        <fullName evidence="2">Uncharacterized protein</fullName>
    </submittedName>
</protein>
<dbReference type="Proteomes" id="UP001457282">
    <property type="component" value="Unassembled WGS sequence"/>
</dbReference>
<evidence type="ECO:0000256" key="1">
    <source>
        <dbReference type="SAM" id="MobiDB-lite"/>
    </source>
</evidence>
<name>A0AAW1VPZ9_RUBAR</name>
<accession>A0AAW1VPZ9</accession>
<proteinExistence type="predicted"/>
<reference evidence="2 3" key="1">
    <citation type="journal article" date="2023" name="G3 (Bethesda)">
        <title>A chromosome-length genome assembly and annotation of blackberry (Rubus argutus, cv. 'Hillquist').</title>
        <authorList>
            <person name="Bruna T."/>
            <person name="Aryal R."/>
            <person name="Dudchenko O."/>
            <person name="Sargent D.J."/>
            <person name="Mead D."/>
            <person name="Buti M."/>
            <person name="Cavallini A."/>
            <person name="Hytonen T."/>
            <person name="Andres J."/>
            <person name="Pham M."/>
            <person name="Weisz D."/>
            <person name="Mascagni F."/>
            <person name="Usai G."/>
            <person name="Natali L."/>
            <person name="Bassil N."/>
            <person name="Fernandez G.E."/>
            <person name="Lomsadze A."/>
            <person name="Armour M."/>
            <person name="Olukolu B."/>
            <person name="Poorten T."/>
            <person name="Britton C."/>
            <person name="Davik J."/>
            <person name="Ashrafi H."/>
            <person name="Aiden E.L."/>
            <person name="Borodovsky M."/>
            <person name="Worthington M."/>
        </authorList>
    </citation>
    <scope>NUCLEOTIDE SEQUENCE [LARGE SCALE GENOMIC DNA]</scope>
    <source>
        <strain evidence="2">PI 553951</strain>
    </source>
</reference>
<evidence type="ECO:0000313" key="3">
    <source>
        <dbReference type="Proteomes" id="UP001457282"/>
    </source>
</evidence>
<sequence length="76" mass="8081">MGIEHGLIVAGTTAVGGRDKESGGFGCLELGSPTILERAGGRGNEEETPAVQLVNDGRERARRRRRGGDKSLFSRD</sequence>
<dbReference type="AlphaFoldDB" id="A0AAW1VPZ9"/>
<keyword evidence="3" id="KW-1185">Reference proteome</keyword>
<feature type="region of interest" description="Disordered" evidence="1">
    <location>
        <begin position="38"/>
        <end position="76"/>
    </location>
</feature>
<evidence type="ECO:0000313" key="2">
    <source>
        <dbReference type="EMBL" id="KAK9905127.1"/>
    </source>
</evidence>
<comment type="caution">
    <text evidence="2">The sequence shown here is derived from an EMBL/GenBank/DDBJ whole genome shotgun (WGS) entry which is preliminary data.</text>
</comment>
<organism evidence="2 3">
    <name type="scientific">Rubus argutus</name>
    <name type="common">Southern blackberry</name>
    <dbReference type="NCBI Taxonomy" id="59490"/>
    <lineage>
        <taxon>Eukaryota</taxon>
        <taxon>Viridiplantae</taxon>
        <taxon>Streptophyta</taxon>
        <taxon>Embryophyta</taxon>
        <taxon>Tracheophyta</taxon>
        <taxon>Spermatophyta</taxon>
        <taxon>Magnoliopsida</taxon>
        <taxon>eudicotyledons</taxon>
        <taxon>Gunneridae</taxon>
        <taxon>Pentapetalae</taxon>
        <taxon>rosids</taxon>
        <taxon>fabids</taxon>
        <taxon>Rosales</taxon>
        <taxon>Rosaceae</taxon>
        <taxon>Rosoideae</taxon>
        <taxon>Rosoideae incertae sedis</taxon>
        <taxon>Rubus</taxon>
    </lineage>
</organism>
<dbReference type="EMBL" id="JBEDUW010000173">
    <property type="protein sequence ID" value="KAK9905127.1"/>
    <property type="molecule type" value="Genomic_DNA"/>
</dbReference>
<gene>
    <name evidence="2" type="ORF">M0R45_000463</name>
</gene>